<accession>A0ABD1MCS8</accession>
<proteinExistence type="predicted"/>
<dbReference type="InterPro" id="IPR011009">
    <property type="entry name" value="Kinase-like_dom_sf"/>
</dbReference>
<organism evidence="1 2">
    <name type="scientific">Flemingia macrophylla</name>
    <dbReference type="NCBI Taxonomy" id="520843"/>
    <lineage>
        <taxon>Eukaryota</taxon>
        <taxon>Viridiplantae</taxon>
        <taxon>Streptophyta</taxon>
        <taxon>Embryophyta</taxon>
        <taxon>Tracheophyta</taxon>
        <taxon>Spermatophyta</taxon>
        <taxon>Magnoliopsida</taxon>
        <taxon>eudicotyledons</taxon>
        <taxon>Gunneridae</taxon>
        <taxon>Pentapetalae</taxon>
        <taxon>rosids</taxon>
        <taxon>fabids</taxon>
        <taxon>Fabales</taxon>
        <taxon>Fabaceae</taxon>
        <taxon>Papilionoideae</taxon>
        <taxon>50 kb inversion clade</taxon>
        <taxon>NPAAA clade</taxon>
        <taxon>indigoferoid/millettioid clade</taxon>
        <taxon>Phaseoleae</taxon>
        <taxon>Flemingia</taxon>
    </lineage>
</organism>
<protein>
    <submittedName>
        <fullName evidence="1">Uncharacterized protein</fullName>
    </submittedName>
</protein>
<dbReference type="EMBL" id="JBGMDY010000005">
    <property type="protein sequence ID" value="KAL2333407.1"/>
    <property type="molecule type" value="Genomic_DNA"/>
</dbReference>
<evidence type="ECO:0000313" key="1">
    <source>
        <dbReference type="EMBL" id="KAL2333407.1"/>
    </source>
</evidence>
<comment type="caution">
    <text evidence="1">The sequence shown here is derived from an EMBL/GenBank/DDBJ whole genome shotgun (WGS) entry which is preliminary data.</text>
</comment>
<dbReference type="Proteomes" id="UP001603857">
    <property type="component" value="Unassembled WGS sequence"/>
</dbReference>
<dbReference type="PANTHER" id="PTHR46146">
    <property type="entry name" value="SERINE/THREONINE-PROTEIN KINASE-LIKE PROTEIN CCR4"/>
    <property type="match status" value="1"/>
</dbReference>
<dbReference type="PANTHER" id="PTHR46146:SF3">
    <property type="entry name" value="SERINE_THREONINE-PROTEIN KINASE-LIKE PROTEIN CCR3-RELATED"/>
    <property type="match status" value="1"/>
</dbReference>
<sequence>MVKLLRSLKTDDGIRSYSGIIDSTIRSETTSKNLSLRNRIGARSKSVVCRGKLFDGREVAIKRGGAWSKIKTPFNSAQAILSRLPHHKNLVGVVGLCKMIKLGCVGKHTEHG</sequence>
<dbReference type="Gene3D" id="3.30.200.20">
    <property type="entry name" value="Phosphorylase Kinase, domain 1"/>
    <property type="match status" value="1"/>
</dbReference>
<keyword evidence="2" id="KW-1185">Reference proteome</keyword>
<dbReference type="SUPFAM" id="SSF56112">
    <property type="entry name" value="Protein kinase-like (PK-like)"/>
    <property type="match status" value="1"/>
</dbReference>
<evidence type="ECO:0000313" key="2">
    <source>
        <dbReference type="Proteomes" id="UP001603857"/>
    </source>
</evidence>
<dbReference type="AlphaFoldDB" id="A0ABD1MCS8"/>
<gene>
    <name evidence="1" type="ORF">Fmac_014620</name>
</gene>
<reference evidence="1 2" key="1">
    <citation type="submission" date="2024-08" db="EMBL/GenBank/DDBJ databases">
        <title>Insights into the chromosomal genome structure of Flemingia macrophylla.</title>
        <authorList>
            <person name="Ding Y."/>
            <person name="Zhao Y."/>
            <person name="Bi W."/>
            <person name="Wu M."/>
            <person name="Zhao G."/>
            <person name="Gong Y."/>
            <person name="Li W."/>
            <person name="Zhang P."/>
        </authorList>
    </citation>
    <scope>NUCLEOTIDE SEQUENCE [LARGE SCALE GENOMIC DNA]</scope>
    <source>
        <strain evidence="1">DYQJB</strain>
        <tissue evidence="1">Leaf</tissue>
    </source>
</reference>
<name>A0ABD1MCS8_9FABA</name>